<feature type="domain" description="DUF1308" evidence="1">
    <location>
        <begin position="8"/>
        <end position="65"/>
    </location>
</feature>
<protein>
    <recommendedName>
        <fullName evidence="1">DUF1308 domain-containing protein</fullName>
    </recommendedName>
</protein>
<proteinExistence type="predicted"/>
<keyword evidence="3" id="KW-1185">Reference proteome</keyword>
<dbReference type="PANTHER" id="PTHR13379">
    <property type="entry name" value="UNCHARACTERIZED DUF1308"/>
    <property type="match status" value="1"/>
</dbReference>
<dbReference type="AlphaFoldDB" id="A0A3S5B777"/>
<dbReference type="PANTHER" id="PTHR13379:SF0">
    <property type="entry name" value="UPF0415 PROTEIN C7ORF25"/>
    <property type="match status" value="1"/>
</dbReference>
<dbReference type="InterPro" id="IPR010733">
    <property type="entry name" value="DUF1308"/>
</dbReference>
<comment type="caution">
    <text evidence="2">The sequence shown here is derived from an EMBL/GenBank/DDBJ whole genome shotgun (WGS) entry which is preliminary data.</text>
</comment>
<reference evidence="2" key="1">
    <citation type="submission" date="2018-11" db="EMBL/GenBank/DDBJ databases">
        <authorList>
            <consortium name="Pathogen Informatics"/>
        </authorList>
    </citation>
    <scope>NUCLEOTIDE SEQUENCE</scope>
</reference>
<sequence>MRIDWVIESEADCSVLLKLAHYIRDRLLIVCPTAVLSFIQIVANIGGPREWHRALCLLSRVAILRYPPFPNSSHPVIPEVDGVKSNLLTECNSGNQSSGSDARLLTQTIFDIGNHFAALTISSNAAFLRSLQNKLYCI</sequence>
<dbReference type="EMBL" id="CAAALY010250694">
    <property type="protein sequence ID" value="VEL35792.1"/>
    <property type="molecule type" value="Genomic_DNA"/>
</dbReference>
<evidence type="ECO:0000313" key="2">
    <source>
        <dbReference type="EMBL" id="VEL35792.1"/>
    </source>
</evidence>
<name>A0A3S5B777_9PLAT</name>
<dbReference type="Proteomes" id="UP000784294">
    <property type="component" value="Unassembled WGS sequence"/>
</dbReference>
<accession>A0A3S5B777</accession>
<dbReference type="Pfam" id="PF07000">
    <property type="entry name" value="DUF1308"/>
    <property type="match status" value="1"/>
</dbReference>
<evidence type="ECO:0000313" key="3">
    <source>
        <dbReference type="Proteomes" id="UP000784294"/>
    </source>
</evidence>
<evidence type="ECO:0000259" key="1">
    <source>
        <dbReference type="Pfam" id="PF07000"/>
    </source>
</evidence>
<organism evidence="2 3">
    <name type="scientific">Protopolystoma xenopodis</name>
    <dbReference type="NCBI Taxonomy" id="117903"/>
    <lineage>
        <taxon>Eukaryota</taxon>
        <taxon>Metazoa</taxon>
        <taxon>Spiralia</taxon>
        <taxon>Lophotrochozoa</taxon>
        <taxon>Platyhelminthes</taxon>
        <taxon>Monogenea</taxon>
        <taxon>Polyopisthocotylea</taxon>
        <taxon>Polystomatidea</taxon>
        <taxon>Polystomatidae</taxon>
        <taxon>Protopolystoma</taxon>
    </lineage>
</organism>
<dbReference type="OrthoDB" id="441890at2759"/>
<gene>
    <name evidence="2" type="ORF">PXEA_LOCUS29232</name>
</gene>